<organism evidence="1 2">
    <name type="scientific">Actinacidiphila cocklensis</name>
    <dbReference type="NCBI Taxonomy" id="887465"/>
    <lineage>
        <taxon>Bacteria</taxon>
        <taxon>Bacillati</taxon>
        <taxon>Actinomycetota</taxon>
        <taxon>Actinomycetes</taxon>
        <taxon>Kitasatosporales</taxon>
        <taxon>Streptomycetaceae</taxon>
        <taxon>Actinacidiphila</taxon>
    </lineage>
</organism>
<name>A0A9W4DU33_9ACTN</name>
<dbReference type="Proteomes" id="UP001152519">
    <property type="component" value="Unassembled WGS sequence"/>
</dbReference>
<comment type="caution">
    <text evidence="1">The sequence shown here is derived from an EMBL/GenBank/DDBJ whole genome shotgun (WGS) entry which is preliminary data.</text>
</comment>
<protein>
    <submittedName>
        <fullName evidence="1">Uncharacterized protein</fullName>
    </submittedName>
</protein>
<accession>A0A9W4DU33</accession>
<dbReference type="AlphaFoldDB" id="A0A9W4DU33"/>
<keyword evidence="2" id="KW-1185">Reference proteome</keyword>
<evidence type="ECO:0000313" key="2">
    <source>
        <dbReference type="Proteomes" id="UP001152519"/>
    </source>
</evidence>
<reference evidence="1" key="1">
    <citation type="submission" date="2021-05" db="EMBL/GenBank/DDBJ databases">
        <authorList>
            <person name="Arsene-Ploetze F."/>
        </authorList>
    </citation>
    <scope>NUCLEOTIDE SEQUENCE</scope>
    <source>
        <strain evidence="1">DSM 42138</strain>
    </source>
</reference>
<dbReference type="EMBL" id="CAJSLV010000070">
    <property type="protein sequence ID" value="CAG6396260.1"/>
    <property type="molecule type" value="Genomic_DNA"/>
</dbReference>
<sequence>MDLVTTTRAVVAAHPVRVAEWQTR</sequence>
<gene>
    <name evidence="1" type="ORF">SCOCK_40180</name>
</gene>
<proteinExistence type="predicted"/>
<evidence type="ECO:0000313" key="1">
    <source>
        <dbReference type="EMBL" id="CAG6396260.1"/>
    </source>
</evidence>